<dbReference type="SMART" id="SM00984">
    <property type="entry name" value="UDPG_MGDP_dh_C"/>
    <property type="match status" value="1"/>
</dbReference>
<organism evidence="12 15">
    <name type="scientific">Sporolactobacillus terrae</name>
    <dbReference type="NCBI Taxonomy" id="269673"/>
    <lineage>
        <taxon>Bacteria</taxon>
        <taxon>Bacillati</taxon>
        <taxon>Bacillota</taxon>
        <taxon>Bacilli</taxon>
        <taxon>Bacillales</taxon>
        <taxon>Sporolactobacillaceae</taxon>
        <taxon>Sporolactobacillus</taxon>
    </lineage>
</organism>
<feature type="binding site" evidence="10">
    <location>
        <position position="35"/>
    </location>
    <ligand>
        <name>NAD(+)</name>
        <dbReference type="ChEBI" id="CHEBI:57540"/>
    </ligand>
</feature>
<evidence type="ECO:0000259" key="11">
    <source>
        <dbReference type="SMART" id="SM00984"/>
    </source>
</evidence>
<feature type="binding site" evidence="10">
    <location>
        <position position="327"/>
    </location>
    <ligand>
        <name>NAD(+)</name>
        <dbReference type="ChEBI" id="CHEBI:57540"/>
    </ligand>
</feature>
<dbReference type="InterPro" id="IPR014026">
    <property type="entry name" value="UDP-Glc/GDP-Man_DH_dimer"/>
</dbReference>
<dbReference type="SUPFAM" id="SSF52413">
    <property type="entry name" value="UDP-glucose/GDP-mannose dehydrogenase C-terminal domain"/>
    <property type="match status" value="1"/>
</dbReference>
<evidence type="ECO:0000256" key="7">
    <source>
        <dbReference type="PIRNR" id="PIRNR000124"/>
    </source>
</evidence>
<comment type="pathway">
    <text evidence="1">Nucleotide-sugar biosynthesis; UDP-alpha-D-glucuronate biosynthesis; UDP-alpha-D-glucuronate from UDP-alpha-D-glucose: step 1/1.</text>
</comment>
<keyword evidence="14" id="KW-1185">Reference proteome</keyword>
<dbReference type="EC" id="1.1.1.22" evidence="3 7"/>
<comment type="similarity">
    <text evidence="2 7">Belongs to the UDP-glucose/GDP-mannose dehydrogenase family.</text>
</comment>
<dbReference type="PANTHER" id="PTHR43750">
    <property type="entry name" value="UDP-GLUCOSE 6-DEHYDROGENASE TUAD"/>
    <property type="match status" value="1"/>
</dbReference>
<feature type="binding site" evidence="9">
    <location>
        <position position="320"/>
    </location>
    <ligand>
        <name>substrate</name>
    </ligand>
</feature>
<dbReference type="Pfam" id="PF03720">
    <property type="entry name" value="UDPG_MGDP_dh_C"/>
    <property type="match status" value="1"/>
</dbReference>
<dbReference type="Pfam" id="PF03721">
    <property type="entry name" value="UDPG_MGDP_dh_N"/>
    <property type="match status" value="1"/>
</dbReference>
<evidence type="ECO:0000256" key="4">
    <source>
        <dbReference type="ARBA" id="ARBA00023002"/>
    </source>
</evidence>
<feature type="domain" description="UDP-glucose/GDP-mannose dehydrogenase C-terminal" evidence="11">
    <location>
        <begin position="313"/>
        <end position="415"/>
    </location>
</feature>
<dbReference type="Gene3D" id="3.40.50.720">
    <property type="entry name" value="NAD(P)-binding Rossmann-like Domain"/>
    <property type="match status" value="2"/>
</dbReference>
<reference evidence="12 15" key="2">
    <citation type="submission" date="2019-09" db="EMBL/GenBank/DDBJ databases">
        <title>Complete genome sequence of Sporolactobacillus terrae 70-3.</title>
        <authorList>
            <person name="Tanaka N."/>
            <person name="Shiwa Y."/>
            <person name="Fujita N."/>
            <person name="Tanasupawat S."/>
        </authorList>
    </citation>
    <scope>NUCLEOTIDE SEQUENCE [LARGE SCALE GENOMIC DNA]</scope>
    <source>
        <strain evidence="12 15">70-3</strain>
    </source>
</reference>
<dbReference type="InterPro" id="IPR028357">
    <property type="entry name" value="UDPglc_DH_bac"/>
</dbReference>
<dbReference type="RefSeq" id="WP_128166238.1">
    <property type="nucleotide sequence ID" value="NZ_AP021853.1"/>
</dbReference>
<feature type="binding site" evidence="10">
    <location>
        <position position="30"/>
    </location>
    <ligand>
        <name>NAD(+)</name>
        <dbReference type="ChEBI" id="CHEBI:57540"/>
    </ligand>
</feature>
<dbReference type="InterPro" id="IPR001732">
    <property type="entry name" value="UDP-Glc/GDP-Man_DH_N"/>
</dbReference>
<feature type="binding site" evidence="9">
    <location>
        <begin position="152"/>
        <end position="155"/>
    </location>
    <ligand>
        <name>substrate</name>
    </ligand>
</feature>
<evidence type="ECO:0000313" key="15">
    <source>
        <dbReference type="Proteomes" id="UP000326951"/>
    </source>
</evidence>
<evidence type="ECO:0000256" key="6">
    <source>
        <dbReference type="ARBA" id="ARBA00047473"/>
    </source>
</evidence>
<dbReference type="STRING" id="1449983.GCA_000647835_02138"/>
<dbReference type="NCBIfam" id="TIGR03026">
    <property type="entry name" value="NDP-sugDHase"/>
    <property type="match status" value="1"/>
</dbReference>
<evidence type="ECO:0000313" key="14">
    <source>
        <dbReference type="Proteomes" id="UP000285882"/>
    </source>
</evidence>
<comment type="catalytic activity">
    <reaction evidence="6 7">
        <text>UDP-alpha-D-glucose + 2 NAD(+) + H2O = UDP-alpha-D-glucuronate + 2 NADH + 3 H(+)</text>
        <dbReference type="Rhea" id="RHEA:23596"/>
        <dbReference type="ChEBI" id="CHEBI:15377"/>
        <dbReference type="ChEBI" id="CHEBI:15378"/>
        <dbReference type="ChEBI" id="CHEBI:57540"/>
        <dbReference type="ChEBI" id="CHEBI:57945"/>
        <dbReference type="ChEBI" id="CHEBI:58052"/>
        <dbReference type="ChEBI" id="CHEBI:58885"/>
        <dbReference type="EC" id="1.1.1.22"/>
    </reaction>
</comment>
<feature type="active site" description="Nucleophile" evidence="8">
    <location>
        <position position="260"/>
    </location>
</feature>
<evidence type="ECO:0000313" key="12">
    <source>
        <dbReference type="EMBL" id="BBN98003.1"/>
    </source>
</evidence>
<dbReference type="EMBL" id="AP021853">
    <property type="protein sequence ID" value="BBN98003.1"/>
    <property type="molecule type" value="Genomic_DNA"/>
</dbReference>
<feature type="binding site" evidence="9">
    <location>
        <position position="257"/>
    </location>
    <ligand>
        <name>substrate</name>
    </ligand>
</feature>
<dbReference type="UniPathway" id="UPA00038">
    <property type="reaction ID" value="UER00491"/>
</dbReference>
<proteinExistence type="inferred from homology"/>
<evidence type="ECO:0000256" key="5">
    <source>
        <dbReference type="ARBA" id="ARBA00023027"/>
    </source>
</evidence>
<dbReference type="SUPFAM" id="SSF51735">
    <property type="entry name" value="NAD(P)-binding Rossmann-fold domains"/>
    <property type="match status" value="1"/>
</dbReference>
<dbReference type="AlphaFoldDB" id="A0A410D6M8"/>
<evidence type="ECO:0000256" key="10">
    <source>
        <dbReference type="PIRSR" id="PIRSR500134-3"/>
    </source>
</evidence>
<dbReference type="InterPro" id="IPR017476">
    <property type="entry name" value="UDP-Glc/GDP-Man"/>
</dbReference>
<feature type="binding site" evidence="10">
    <location>
        <position position="86"/>
    </location>
    <ligand>
        <name>NAD(+)</name>
        <dbReference type="ChEBI" id="CHEBI:57540"/>
    </ligand>
</feature>
<dbReference type="GO" id="GO:0051287">
    <property type="term" value="F:NAD binding"/>
    <property type="evidence" value="ECO:0007669"/>
    <property type="project" value="InterPro"/>
</dbReference>
<protein>
    <recommendedName>
        <fullName evidence="3 7">UDP-glucose 6-dehydrogenase</fullName>
        <ecNumber evidence="3 7">1.1.1.22</ecNumber>
    </recommendedName>
</protein>
<accession>A0A410D6M8</accession>
<dbReference type="GO" id="GO:0000271">
    <property type="term" value="P:polysaccharide biosynthetic process"/>
    <property type="evidence" value="ECO:0007669"/>
    <property type="project" value="InterPro"/>
</dbReference>
<dbReference type="GO" id="GO:0003979">
    <property type="term" value="F:UDP-glucose 6-dehydrogenase activity"/>
    <property type="evidence" value="ECO:0007669"/>
    <property type="project" value="UniProtKB-EC"/>
</dbReference>
<feature type="binding site" evidence="9">
    <location>
        <begin position="249"/>
        <end position="253"/>
    </location>
    <ligand>
        <name>substrate</name>
    </ligand>
</feature>
<evidence type="ECO:0000313" key="13">
    <source>
        <dbReference type="EMBL" id="QAA21736.1"/>
    </source>
</evidence>
<evidence type="ECO:0000256" key="3">
    <source>
        <dbReference type="ARBA" id="ARBA00012954"/>
    </source>
</evidence>
<gene>
    <name evidence="12" type="primary">ywqF_2</name>
    <name evidence="13" type="ORF">C0674_03355</name>
    <name evidence="12" type="ORF">St703_07080</name>
</gene>
<sequence>MKIAVIGTGYVGLVTGVALAEIGHTVTCIDVDPKKVEALNQGVPTIYEPGLGEMMLRNQKQNRLFFTDQHKLGLADAAVVYLAVGTPQNTDGSANLSYVERAAVEVAEQIDHPVVVVIKSTVPVGTNLRIKRLMMRRIRPGVFIRIASNPEFLREGSAIHDTFHGDRMIIGTEDEATASLLAEINEPFGIPIVKTDLFSSEMIKYASNAFLATKISFINEIANLCEKLGANVEEVAKGMGMDHRIGSAFLRAGIGYGGSCFPKDTNALVQLAGNHHHTFNLLKSVIEVNNQQHRLLIDKILERFGSINGKKVAVLGLAFKPNTDDLRESPALVMIPQLAALGADVIGYDPIAADRGTKWISAPARYTNHVAEALDGADFAVIITDWPDIKRMDPETYVRLMDQPIVFDGRNCYSIAAAREANLEYYSIGRPNVVPEVSK</sequence>
<dbReference type="Gene3D" id="1.20.5.100">
    <property type="entry name" value="Cytochrome c1, transmembrane anchor, C-terminal"/>
    <property type="match status" value="1"/>
</dbReference>
<dbReference type="InterPro" id="IPR036220">
    <property type="entry name" value="UDP-Glc/GDP-Man_DH_C_sf"/>
</dbReference>
<dbReference type="PIRSF" id="PIRSF500134">
    <property type="entry name" value="UDPglc_DH_bac"/>
    <property type="match status" value="1"/>
</dbReference>
<dbReference type="PIRSF" id="PIRSF000124">
    <property type="entry name" value="UDPglc_GDPman_dh"/>
    <property type="match status" value="1"/>
</dbReference>
<dbReference type="GO" id="GO:0006065">
    <property type="term" value="P:UDP-glucuronate biosynthetic process"/>
    <property type="evidence" value="ECO:0007669"/>
    <property type="project" value="UniProtKB-UniPathway"/>
</dbReference>
<name>A0A410D6M8_9BACL</name>
<dbReference type="Pfam" id="PF00984">
    <property type="entry name" value="UDPG_MGDP_dh"/>
    <property type="match status" value="1"/>
</dbReference>
<evidence type="ECO:0000256" key="8">
    <source>
        <dbReference type="PIRSR" id="PIRSR500134-1"/>
    </source>
</evidence>
<dbReference type="InterPro" id="IPR014027">
    <property type="entry name" value="UDP-Glc/GDP-Man_DH_C"/>
</dbReference>
<dbReference type="InterPro" id="IPR036291">
    <property type="entry name" value="NAD(P)-bd_dom_sf"/>
</dbReference>
<keyword evidence="4 7" id="KW-0560">Oxidoreductase</keyword>
<dbReference type="Proteomes" id="UP000326951">
    <property type="component" value="Chromosome"/>
</dbReference>
<dbReference type="InterPro" id="IPR008927">
    <property type="entry name" value="6-PGluconate_DH-like_C_sf"/>
</dbReference>
<feature type="binding site" evidence="10">
    <location>
        <position position="263"/>
    </location>
    <ligand>
        <name>NAD(+)</name>
        <dbReference type="ChEBI" id="CHEBI:57540"/>
    </ligand>
</feature>
<feature type="binding site" evidence="10">
    <location>
        <position position="155"/>
    </location>
    <ligand>
        <name>NAD(+)</name>
        <dbReference type="ChEBI" id="CHEBI:57540"/>
    </ligand>
</feature>
<reference evidence="13 14" key="1">
    <citation type="submission" date="2018-01" db="EMBL/GenBank/DDBJ databases">
        <title>Complete genome sequencing of Sporolactobacillus terrae DLG3.</title>
        <authorList>
            <person name="Nam Y.-D."/>
            <person name="Kang J."/>
            <person name="Chung W.-H."/>
        </authorList>
    </citation>
    <scope>NUCLEOTIDE SEQUENCE [LARGE SCALE GENOMIC DNA]</scope>
    <source>
        <strain evidence="13 14">DLG3</strain>
    </source>
</reference>
<dbReference type="SUPFAM" id="SSF48179">
    <property type="entry name" value="6-phosphogluconate dehydrogenase C-terminal domain-like"/>
    <property type="match status" value="1"/>
</dbReference>
<keyword evidence="5 7" id="KW-0520">NAD</keyword>
<dbReference type="PANTHER" id="PTHR43750:SF4">
    <property type="entry name" value="UDP-GLUCOSE 6-DEHYDROGENASE YWQF"/>
    <property type="match status" value="1"/>
</dbReference>
<evidence type="ECO:0000256" key="2">
    <source>
        <dbReference type="ARBA" id="ARBA00006601"/>
    </source>
</evidence>
<evidence type="ECO:0000256" key="9">
    <source>
        <dbReference type="PIRSR" id="PIRSR500134-2"/>
    </source>
</evidence>
<evidence type="ECO:0000256" key="1">
    <source>
        <dbReference type="ARBA" id="ARBA00004701"/>
    </source>
</evidence>
<feature type="binding site" evidence="9">
    <location>
        <position position="204"/>
    </location>
    <ligand>
        <name>substrate</name>
    </ligand>
</feature>
<dbReference type="EMBL" id="CP025688">
    <property type="protein sequence ID" value="QAA21736.1"/>
    <property type="molecule type" value="Genomic_DNA"/>
</dbReference>
<dbReference type="Proteomes" id="UP000285882">
    <property type="component" value="Chromosome"/>
</dbReference>
<feature type="binding site" evidence="10">
    <location>
        <position position="121"/>
    </location>
    <ligand>
        <name>NAD(+)</name>
        <dbReference type="ChEBI" id="CHEBI:57540"/>
    </ligand>
</feature>